<comment type="caution">
    <text evidence="1">The sequence shown here is derived from an EMBL/GenBank/DDBJ whole genome shotgun (WGS) entry which is preliminary data.</text>
</comment>
<keyword evidence="2" id="KW-1185">Reference proteome</keyword>
<dbReference type="EMBL" id="JACHXP010000002">
    <property type="protein sequence ID" value="MBB3189315.1"/>
    <property type="molecule type" value="Genomic_DNA"/>
</dbReference>
<evidence type="ECO:0000313" key="2">
    <source>
        <dbReference type="Proteomes" id="UP000547614"/>
    </source>
</evidence>
<sequence length="187" mass="21379">MAVEFGKIKDDFIELEAFVLNDLEIITNSTKGGNYAAALLITAACEALGTLRYGRKDGGQEFFENYLLPEPWRAVSKSIYDALRNGLAHSFSTKAVVNASEKPIELGVSWSKEKHLSYDSGCSVLFLNIQQLANDLRSAFDRYQSELQQRPELRDTFYRWREKQRIYQVQNKNEKGKWNALLKQTAT</sequence>
<dbReference type="Proteomes" id="UP000547614">
    <property type="component" value="Unassembled WGS sequence"/>
</dbReference>
<evidence type="ECO:0000313" key="1">
    <source>
        <dbReference type="EMBL" id="MBB3189315.1"/>
    </source>
</evidence>
<name>A0A839V691_9GAMM</name>
<dbReference type="AlphaFoldDB" id="A0A839V691"/>
<gene>
    <name evidence="1" type="ORF">FHR94_000537</name>
</gene>
<proteinExistence type="predicted"/>
<organism evidence="1 2">
    <name type="scientific">Halomonas cerina</name>
    <dbReference type="NCBI Taxonomy" id="447424"/>
    <lineage>
        <taxon>Bacteria</taxon>
        <taxon>Pseudomonadati</taxon>
        <taxon>Pseudomonadota</taxon>
        <taxon>Gammaproteobacteria</taxon>
        <taxon>Oceanospirillales</taxon>
        <taxon>Halomonadaceae</taxon>
        <taxon>Halomonas</taxon>
    </lineage>
</organism>
<dbReference type="RefSeq" id="WP_183324069.1">
    <property type="nucleotide sequence ID" value="NZ_JACHXP010000002.1"/>
</dbReference>
<accession>A0A839V691</accession>
<reference evidence="1 2" key="1">
    <citation type="submission" date="2020-08" db="EMBL/GenBank/DDBJ databases">
        <title>Genomic Encyclopedia of Type Strains, Phase III (KMG-III): the genomes of soil and plant-associated and newly described type strains.</title>
        <authorList>
            <person name="Whitman W."/>
        </authorList>
    </citation>
    <scope>NUCLEOTIDE SEQUENCE [LARGE SCALE GENOMIC DNA]</scope>
    <source>
        <strain evidence="1 2">CECT 7282</strain>
    </source>
</reference>
<protein>
    <submittedName>
        <fullName evidence="1">Uncharacterized protein</fullName>
    </submittedName>
</protein>